<dbReference type="Gene3D" id="3.90.1750.20">
    <property type="entry name" value="Putative Large Serine Recombinase, Chain B, Domain 2"/>
    <property type="match status" value="1"/>
</dbReference>
<dbReference type="InterPro" id="IPR038109">
    <property type="entry name" value="DNA_bind_recomb_sf"/>
</dbReference>
<dbReference type="GO" id="GO:0003677">
    <property type="term" value="F:DNA binding"/>
    <property type="evidence" value="ECO:0007669"/>
    <property type="project" value="UniProtKB-KW"/>
</dbReference>
<evidence type="ECO:0000313" key="4">
    <source>
        <dbReference type="EMBL" id="ORB66935.1"/>
    </source>
</evidence>
<evidence type="ECO:0000313" key="5">
    <source>
        <dbReference type="Proteomes" id="UP000192411"/>
    </source>
</evidence>
<proteinExistence type="predicted"/>
<dbReference type="GO" id="GO:0000150">
    <property type="term" value="F:DNA strand exchange activity"/>
    <property type="evidence" value="ECO:0007669"/>
    <property type="project" value="InterPro"/>
</dbReference>
<dbReference type="SMART" id="SM00857">
    <property type="entry name" value="Resolvase"/>
    <property type="match status" value="1"/>
</dbReference>
<sequence length="168" mass="18513">MGRGRGRVGIGRPVRVARAGKWLGDRAGEWDIVCSWRMDRMSRSAIHVNKLFAWCLEHDKTVVSCSEGIDITTPVGRLIANVIAFLAEGELEAIRARVAASKRKLREVGRWGGGKPPYGYMAVPSEDGKGYRLAVDPLASTVVRRIVDDVLDGGSITRIARKLNEERT</sequence>
<name>A0A1X0JWE8_9MYCO</name>
<keyword evidence="5" id="KW-1185">Reference proteome</keyword>
<dbReference type="PROSITE" id="PS51737">
    <property type="entry name" value="RECOMBINASE_DNA_BIND"/>
    <property type="match status" value="1"/>
</dbReference>
<evidence type="ECO:0000259" key="3">
    <source>
        <dbReference type="PROSITE" id="PS51737"/>
    </source>
</evidence>
<dbReference type="Pfam" id="PF00239">
    <property type="entry name" value="Resolvase"/>
    <property type="match status" value="1"/>
</dbReference>
<dbReference type="InterPro" id="IPR050639">
    <property type="entry name" value="SSR_resolvase"/>
</dbReference>
<keyword evidence="1" id="KW-0238">DNA-binding</keyword>
<protein>
    <recommendedName>
        <fullName evidence="3">Recombinase domain-containing protein</fullName>
    </recommendedName>
</protein>
<dbReference type="PANTHER" id="PTHR30461:SF2">
    <property type="entry name" value="SERINE RECOMBINASE PINE-RELATED"/>
    <property type="match status" value="1"/>
</dbReference>
<dbReference type="Gene3D" id="3.40.50.1390">
    <property type="entry name" value="Resolvase, N-terminal catalytic domain"/>
    <property type="match status" value="1"/>
</dbReference>
<gene>
    <name evidence="4" type="ORF">BST47_07665</name>
</gene>
<accession>A0A1X0JWE8</accession>
<dbReference type="EMBL" id="MVIM01000003">
    <property type="protein sequence ID" value="ORB66935.1"/>
    <property type="molecule type" value="Genomic_DNA"/>
</dbReference>
<dbReference type="SUPFAM" id="SSF53041">
    <property type="entry name" value="Resolvase-like"/>
    <property type="match status" value="1"/>
</dbReference>
<dbReference type="InterPro" id="IPR036162">
    <property type="entry name" value="Resolvase-like_N_sf"/>
</dbReference>
<dbReference type="CDD" id="cd00338">
    <property type="entry name" value="Ser_Recombinase"/>
    <property type="match status" value="1"/>
</dbReference>
<comment type="caution">
    <text evidence="4">The sequence shown here is derived from an EMBL/GenBank/DDBJ whole genome shotgun (WGS) entry which is preliminary data.</text>
</comment>
<feature type="domain" description="Recombinase" evidence="3">
    <location>
        <begin position="117"/>
        <end position="168"/>
    </location>
</feature>
<evidence type="ECO:0000256" key="2">
    <source>
        <dbReference type="ARBA" id="ARBA00023172"/>
    </source>
</evidence>
<organism evidence="4 5">
    <name type="scientific">Mycolicibacterium tusciae</name>
    <dbReference type="NCBI Taxonomy" id="75922"/>
    <lineage>
        <taxon>Bacteria</taxon>
        <taxon>Bacillati</taxon>
        <taxon>Actinomycetota</taxon>
        <taxon>Actinomycetes</taxon>
        <taxon>Mycobacteriales</taxon>
        <taxon>Mycobacteriaceae</taxon>
        <taxon>Mycolicibacterium</taxon>
    </lineage>
</organism>
<dbReference type="STRING" id="75922.BST47_07665"/>
<reference evidence="4 5" key="1">
    <citation type="submission" date="2017-02" db="EMBL/GenBank/DDBJ databases">
        <title>The new phylogeny of genus Mycobacterium.</title>
        <authorList>
            <person name="Tortoli E."/>
            <person name="Trovato A."/>
            <person name="Cirillo D.M."/>
        </authorList>
    </citation>
    <scope>NUCLEOTIDE SEQUENCE [LARGE SCALE GENOMIC DNA]</scope>
    <source>
        <strain evidence="4 5">DSM 44338</strain>
    </source>
</reference>
<dbReference type="AlphaFoldDB" id="A0A1X0JWE8"/>
<dbReference type="Proteomes" id="UP000192411">
    <property type="component" value="Unassembled WGS sequence"/>
</dbReference>
<evidence type="ECO:0000256" key="1">
    <source>
        <dbReference type="ARBA" id="ARBA00023125"/>
    </source>
</evidence>
<dbReference type="InterPro" id="IPR006119">
    <property type="entry name" value="Resolv_N"/>
</dbReference>
<keyword evidence="2" id="KW-0233">DNA recombination</keyword>
<dbReference type="PANTHER" id="PTHR30461">
    <property type="entry name" value="DNA-INVERTASE FROM LAMBDOID PROPHAGE"/>
    <property type="match status" value="1"/>
</dbReference>
<dbReference type="InterPro" id="IPR011109">
    <property type="entry name" value="DNA_bind_recombinase_dom"/>
</dbReference>